<feature type="transmembrane region" description="Helical" evidence="2">
    <location>
        <begin position="577"/>
        <end position="597"/>
    </location>
</feature>
<accession>A0ABP5SHD7</accession>
<feature type="compositionally biased region" description="Polar residues" evidence="1">
    <location>
        <begin position="27"/>
        <end position="37"/>
    </location>
</feature>
<proteinExistence type="predicted"/>
<keyword evidence="2" id="KW-0472">Membrane</keyword>
<feature type="transmembrane region" description="Helical" evidence="2">
    <location>
        <begin position="427"/>
        <end position="449"/>
    </location>
</feature>
<protein>
    <recommendedName>
        <fullName evidence="5">4-amino-4-deoxy-L-arabinose transferase-like glycosyltransferase</fullName>
    </recommendedName>
</protein>
<feature type="transmembrane region" description="Helical" evidence="2">
    <location>
        <begin position="285"/>
        <end position="304"/>
    </location>
</feature>
<feature type="region of interest" description="Disordered" evidence="1">
    <location>
        <begin position="1"/>
        <end position="170"/>
    </location>
</feature>
<reference evidence="4" key="1">
    <citation type="journal article" date="2019" name="Int. J. Syst. Evol. Microbiol.">
        <title>The Global Catalogue of Microorganisms (GCM) 10K type strain sequencing project: providing services to taxonomists for standard genome sequencing and annotation.</title>
        <authorList>
            <consortium name="The Broad Institute Genomics Platform"/>
            <consortium name="The Broad Institute Genome Sequencing Center for Infectious Disease"/>
            <person name="Wu L."/>
            <person name="Ma J."/>
        </authorList>
    </citation>
    <scope>NUCLEOTIDE SEQUENCE [LARGE SCALE GENOMIC DNA]</scope>
    <source>
        <strain evidence="4">JCM 3272</strain>
    </source>
</reference>
<feature type="transmembrane region" description="Helical" evidence="2">
    <location>
        <begin position="190"/>
        <end position="214"/>
    </location>
</feature>
<evidence type="ECO:0000256" key="2">
    <source>
        <dbReference type="SAM" id="Phobius"/>
    </source>
</evidence>
<feature type="compositionally biased region" description="Basic and acidic residues" evidence="1">
    <location>
        <begin position="57"/>
        <end position="67"/>
    </location>
</feature>
<feature type="transmembrane region" description="Helical" evidence="2">
    <location>
        <begin position="397"/>
        <end position="415"/>
    </location>
</feature>
<feature type="transmembrane region" description="Helical" evidence="2">
    <location>
        <begin position="311"/>
        <end position="329"/>
    </location>
</feature>
<evidence type="ECO:0008006" key="5">
    <source>
        <dbReference type="Google" id="ProtNLM"/>
    </source>
</evidence>
<organism evidence="3 4">
    <name type="scientific">Dactylosporangium salmoneum</name>
    <dbReference type="NCBI Taxonomy" id="53361"/>
    <lineage>
        <taxon>Bacteria</taxon>
        <taxon>Bacillati</taxon>
        <taxon>Actinomycetota</taxon>
        <taxon>Actinomycetes</taxon>
        <taxon>Micromonosporales</taxon>
        <taxon>Micromonosporaceae</taxon>
        <taxon>Dactylosporangium</taxon>
    </lineage>
</organism>
<feature type="compositionally biased region" description="Low complexity" evidence="1">
    <location>
        <begin position="1"/>
        <end position="13"/>
    </location>
</feature>
<feature type="compositionally biased region" description="Low complexity" evidence="1">
    <location>
        <begin position="47"/>
        <end position="56"/>
    </location>
</feature>
<keyword evidence="4" id="KW-1185">Reference proteome</keyword>
<comment type="caution">
    <text evidence="3">The sequence shown here is derived from an EMBL/GenBank/DDBJ whole genome shotgun (WGS) entry which is preliminary data.</text>
</comment>
<feature type="compositionally biased region" description="Acidic residues" evidence="1">
    <location>
        <begin position="77"/>
        <end position="91"/>
    </location>
</feature>
<dbReference type="EMBL" id="BAAARV010000005">
    <property type="protein sequence ID" value="GAA2331164.1"/>
    <property type="molecule type" value="Genomic_DNA"/>
</dbReference>
<name>A0ABP5SHD7_9ACTN</name>
<evidence type="ECO:0000256" key="1">
    <source>
        <dbReference type="SAM" id="MobiDB-lite"/>
    </source>
</evidence>
<gene>
    <name evidence="3" type="ORF">GCM10010170_009600</name>
</gene>
<feature type="compositionally biased region" description="Basic and acidic residues" evidence="1">
    <location>
        <begin position="118"/>
        <end position="129"/>
    </location>
</feature>
<sequence>MSNVSSEPTVSEEPPSDGRPRTHGRSNDLTPGDQGSTEAEPAERPSAEGGAEPGADAARDDGSDREPASAGASPDGVEPDGEAAGDEDPGDTEPAGKAPGDEPAAARPGEDEPGTGKQADDRADGDKQEAVGADSGKQDAVGADGDKQADAPAASEEPADPFNAFAPEPEFVPSRFGRVTRRSRSGLARFFAHEWTLAALGSVLLAAAMTWPALQHPATTIPQDIWDPTLQAWQMSWAGHILTTDPLQLWQANAFYPNQYTYAFSDTLLGYAPAGMIGSGPEAAIVRYNIIFVLIFAFAFFGAYALARQLGAGRTGAAVAGAAFAYAPWRLGQAGHLHVLSIGGIALALAMLARGHGFSLRRGYEPEKRRWGWVLAGWLVAAWQISLGFGIGLPFAYALLIAVLASAVTWGYKHLRNRGAGRRPFGWKLLFANLGGGLVFVAVSAMMAYPYRQVLNQHQEAERSADIIGLFSPPLKGLFISPPESWLWGDAYANARSTLGWAPEMALLPGFFLYGLAFAGLFVSTWRLQHRILLGVGVVGTAMLAMGTNGPGDGDFGYMALYRVLPGFEGIRTSGRLMVWVTLFLALLAAGAVSAFAERAVELFADRTQSDVGNQAGVWRIVTLIPLVLVLAEGIHQRGPNPTVPAAPVAMSTVQGPVMVLPSSELFDMNVMLWSTDGFPKMVNGGSGFTPSNQEILRLNMEQFPDEATVTQLREMKIRTVVVLRDEAAGTPYARAVDAPIDGLGITRTEQGDVITYKIDG</sequence>
<feature type="transmembrane region" description="Helical" evidence="2">
    <location>
        <begin position="617"/>
        <end position="635"/>
    </location>
</feature>
<feature type="transmembrane region" description="Helical" evidence="2">
    <location>
        <begin position="373"/>
        <end position="391"/>
    </location>
</feature>
<feature type="transmembrane region" description="Helical" evidence="2">
    <location>
        <begin position="335"/>
        <end position="353"/>
    </location>
</feature>
<evidence type="ECO:0000313" key="3">
    <source>
        <dbReference type="EMBL" id="GAA2331164.1"/>
    </source>
</evidence>
<evidence type="ECO:0000313" key="4">
    <source>
        <dbReference type="Proteomes" id="UP001501444"/>
    </source>
</evidence>
<keyword evidence="2" id="KW-1133">Transmembrane helix</keyword>
<feature type="transmembrane region" description="Helical" evidence="2">
    <location>
        <begin position="506"/>
        <end position="526"/>
    </location>
</feature>
<keyword evidence="2" id="KW-0812">Transmembrane</keyword>
<dbReference type="Proteomes" id="UP001501444">
    <property type="component" value="Unassembled WGS sequence"/>
</dbReference>